<dbReference type="Pfam" id="PF19071">
    <property type="entry name" value="DUF5767"/>
    <property type="match status" value="1"/>
</dbReference>
<keyword evidence="3" id="KW-1185">Reference proteome</keyword>
<evidence type="ECO:0000313" key="3">
    <source>
        <dbReference type="Proteomes" id="UP000002630"/>
    </source>
</evidence>
<name>D8LPD4_ECTSI</name>
<feature type="compositionally biased region" description="Pro residues" evidence="1">
    <location>
        <begin position="94"/>
        <end position="114"/>
    </location>
</feature>
<feature type="compositionally biased region" description="Polar residues" evidence="1">
    <location>
        <begin position="117"/>
        <end position="143"/>
    </location>
</feature>
<feature type="region of interest" description="Disordered" evidence="1">
    <location>
        <begin position="398"/>
        <end position="469"/>
    </location>
</feature>
<feature type="compositionally biased region" description="Basic residues" evidence="1">
    <location>
        <begin position="148"/>
        <end position="167"/>
    </location>
</feature>
<dbReference type="InterPro" id="IPR043910">
    <property type="entry name" value="DUF5767"/>
</dbReference>
<proteinExistence type="predicted"/>
<gene>
    <name evidence="2" type="ORF">Esi_0052_0121</name>
</gene>
<dbReference type="eggNOG" id="ENOG502STRS">
    <property type="taxonomic scope" value="Eukaryota"/>
</dbReference>
<dbReference type="EMBL" id="FN648730">
    <property type="protein sequence ID" value="CBN80405.1"/>
    <property type="molecule type" value="Genomic_DNA"/>
</dbReference>
<dbReference type="InParanoid" id="D8LPD4"/>
<feature type="compositionally biased region" description="Low complexity" evidence="1">
    <location>
        <begin position="171"/>
        <end position="216"/>
    </location>
</feature>
<protein>
    <submittedName>
        <fullName evidence="2">EsV-1-103</fullName>
    </submittedName>
</protein>
<dbReference type="EMBL" id="FN649741">
    <property type="protein sequence ID" value="CBN80405.1"/>
    <property type="molecule type" value="Genomic_DNA"/>
</dbReference>
<feature type="region of interest" description="Disordered" evidence="1">
    <location>
        <begin position="34"/>
        <end position="224"/>
    </location>
</feature>
<accession>D8LPD4</accession>
<dbReference type="Proteomes" id="UP000002630">
    <property type="component" value="Linkage Group LG16"/>
</dbReference>
<sequence length="469" mass="50706">MLQVKHKRFCRRMASPPNEKGIMNAMKSMKTIAGKDSFKDGLTPKTMAFPSPPRDLVGTMESTKKTRPNFSTKKNKKTPPPNVTGTRPKKKSSLPPPPPPAATATPSLPPPPLTKPDTNSQLFGTLLNSLKTGPVSQMNSVRPSKTGKTGKTKKKITQGSKNQKKTKGYASSSSSSSMSSVSTSSSRPSSTSSASSEPSSCSDTLSLASSGSCSSGGKSGKLKIEKKKRKEELLHEKVEMLTRIANLSKNGFTTTKQWDVKDDIDEVRYECYRMQRESNSKKSIKIMRRVLVTITTLVETGNAYFNPFNLRLDGFSESMMLNLDDYDDCFEQIHHKYSGRSSVGPEMQILFTFMSAAIFHHAGNAIGQKRDGATNKKRSTANPMSSVMSMMGMINANGASRVNSYPMPRSTPPPQTSTGSESLDASAGSDGGKPKRKTMRGPGASMMPDSILGAGNSNKQTTPSMTLPV</sequence>
<evidence type="ECO:0000256" key="1">
    <source>
        <dbReference type="SAM" id="MobiDB-lite"/>
    </source>
</evidence>
<organism evidence="2 3">
    <name type="scientific">Ectocarpus siliculosus</name>
    <name type="common">Brown alga</name>
    <name type="synonym">Conferva siliculosa</name>
    <dbReference type="NCBI Taxonomy" id="2880"/>
    <lineage>
        <taxon>Eukaryota</taxon>
        <taxon>Sar</taxon>
        <taxon>Stramenopiles</taxon>
        <taxon>Ochrophyta</taxon>
        <taxon>PX clade</taxon>
        <taxon>Phaeophyceae</taxon>
        <taxon>Ectocarpales</taxon>
        <taxon>Ectocarpaceae</taxon>
        <taxon>Ectocarpus</taxon>
    </lineage>
</organism>
<dbReference type="OrthoDB" id="551921at2759"/>
<evidence type="ECO:0000313" key="2">
    <source>
        <dbReference type="EMBL" id="CBN80405.1"/>
    </source>
</evidence>
<dbReference type="AlphaFoldDB" id="D8LPD4"/>
<reference evidence="2 3" key="1">
    <citation type="journal article" date="2010" name="Nature">
        <title>The Ectocarpus genome and the independent evolution of multicellularity in brown algae.</title>
        <authorList>
            <person name="Cock J.M."/>
            <person name="Sterck L."/>
            <person name="Rouze P."/>
            <person name="Scornet D."/>
            <person name="Allen A.E."/>
            <person name="Amoutzias G."/>
            <person name="Anthouard V."/>
            <person name="Artiguenave F."/>
            <person name="Aury J.M."/>
            <person name="Badger J.H."/>
            <person name="Beszteri B."/>
            <person name="Billiau K."/>
            <person name="Bonnet E."/>
            <person name="Bothwell J.H."/>
            <person name="Bowler C."/>
            <person name="Boyen C."/>
            <person name="Brownlee C."/>
            <person name="Carrano C.J."/>
            <person name="Charrier B."/>
            <person name="Cho G.Y."/>
            <person name="Coelho S.M."/>
            <person name="Collen J."/>
            <person name="Corre E."/>
            <person name="Da Silva C."/>
            <person name="Delage L."/>
            <person name="Delaroque N."/>
            <person name="Dittami S.M."/>
            <person name="Doulbeau S."/>
            <person name="Elias M."/>
            <person name="Farnham G."/>
            <person name="Gachon C.M."/>
            <person name="Gschloessl B."/>
            <person name="Heesch S."/>
            <person name="Jabbari K."/>
            <person name="Jubin C."/>
            <person name="Kawai H."/>
            <person name="Kimura K."/>
            <person name="Kloareg B."/>
            <person name="Kupper F.C."/>
            <person name="Lang D."/>
            <person name="Le Bail A."/>
            <person name="Leblanc C."/>
            <person name="Lerouge P."/>
            <person name="Lohr M."/>
            <person name="Lopez P.J."/>
            <person name="Martens C."/>
            <person name="Maumus F."/>
            <person name="Michel G."/>
            <person name="Miranda-Saavedra D."/>
            <person name="Morales J."/>
            <person name="Moreau H."/>
            <person name="Motomura T."/>
            <person name="Nagasato C."/>
            <person name="Napoli C.A."/>
            <person name="Nelson D.R."/>
            <person name="Nyvall-Collen P."/>
            <person name="Peters A.F."/>
            <person name="Pommier C."/>
            <person name="Potin P."/>
            <person name="Poulain J."/>
            <person name="Quesneville H."/>
            <person name="Read B."/>
            <person name="Rensing S.A."/>
            <person name="Ritter A."/>
            <person name="Rousvoal S."/>
            <person name="Samanta M."/>
            <person name="Samson G."/>
            <person name="Schroeder D.C."/>
            <person name="Segurens B."/>
            <person name="Strittmatter M."/>
            <person name="Tonon T."/>
            <person name="Tregear J.W."/>
            <person name="Valentin K."/>
            <person name="von Dassow P."/>
            <person name="Yamagishi T."/>
            <person name="Van de Peer Y."/>
            <person name="Wincker P."/>
        </authorList>
    </citation>
    <scope>NUCLEOTIDE SEQUENCE [LARGE SCALE GENOMIC DNA]</scope>
    <source>
        <strain evidence="3">Ec32 / CCAP1310/4</strain>
    </source>
</reference>
<feature type="compositionally biased region" description="Polar residues" evidence="1">
    <location>
        <begin position="455"/>
        <end position="469"/>
    </location>
</feature>